<proteinExistence type="predicted"/>
<organism evidence="1 2">
    <name type="scientific">Alternaria panax</name>
    <dbReference type="NCBI Taxonomy" id="48097"/>
    <lineage>
        <taxon>Eukaryota</taxon>
        <taxon>Fungi</taxon>
        <taxon>Dikarya</taxon>
        <taxon>Ascomycota</taxon>
        <taxon>Pezizomycotina</taxon>
        <taxon>Dothideomycetes</taxon>
        <taxon>Pleosporomycetidae</taxon>
        <taxon>Pleosporales</taxon>
        <taxon>Pleosporineae</taxon>
        <taxon>Pleosporaceae</taxon>
        <taxon>Alternaria</taxon>
        <taxon>Alternaria sect. Panax</taxon>
    </lineage>
</organism>
<sequence length="254" mass="28318">MGAPAAPAPAQPGVGCDEAQCTAALAKLEQLQAQINDMRLAIPRIIEPFHRPRSSATYKIYVESVKGSQSNLDALTKQWKDSEMQKMFEHVKQSFDTNANLSESVSTPCHGWVDRAHKAKDLSKSEGGENLDNDSATLNEEEISRIVVDFRKAHPNLNAKAQDDNQSIHMQFASGSLMLRFRIGIEREVNGRHKLNVECLGTTEPFLAITRCMASRPNADDLNYLLDMIAAFKTTKSTGCWYDWKFGNYMGSFT</sequence>
<name>A0AAD4NPT9_9PLEO</name>
<dbReference type="AlphaFoldDB" id="A0AAD4NPT9"/>
<gene>
    <name evidence="1" type="ORF">G6011_10351</name>
</gene>
<evidence type="ECO:0000313" key="1">
    <source>
        <dbReference type="EMBL" id="KAG9191617.1"/>
    </source>
</evidence>
<comment type="caution">
    <text evidence="1">The sequence shown here is derived from an EMBL/GenBank/DDBJ whole genome shotgun (WGS) entry which is preliminary data.</text>
</comment>
<dbReference type="EMBL" id="JAANER010000003">
    <property type="protein sequence ID" value="KAG9191617.1"/>
    <property type="molecule type" value="Genomic_DNA"/>
</dbReference>
<dbReference type="Proteomes" id="UP001199106">
    <property type="component" value="Unassembled WGS sequence"/>
</dbReference>
<reference evidence="1" key="1">
    <citation type="submission" date="2021-07" db="EMBL/GenBank/DDBJ databases">
        <title>Genome Resource of American Ginseng Black Spot Pathogen Alternaria panax.</title>
        <authorList>
            <person name="Qiu C."/>
            <person name="Wang W."/>
            <person name="Liu Z."/>
        </authorList>
    </citation>
    <scope>NUCLEOTIDE SEQUENCE</scope>
    <source>
        <strain evidence="1">BNCC115425</strain>
    </source>
</reference>
<accession>A0AAD4NPT9</accession>
<protein>
    <submittedName>
        <fullName evidence="1">Uncharacterized protein</fullName>
    </submittedName>
</protein>
<keyword evidence="2" id="KW-1185">Reference proteome</keyword>
<evidence type="ECO:0000313" key="2">
    <source>
        <dbReference type="Proteomes" id="UP001199106"/>
    </source>
</evidence>